<gene>
    <name evidence="3" type="ORF">J5A65_01690</name>
</gene>
<dbReference type="SUPFAM" id="SSF89447">
    <property type="entry name" value="AbrB/MazE/MraZ-like"/>
    <property type="match status" value="1"/>
</dbReference>
<reference evidence="3 4" key="1">
    <citation type="submission" date="2021-03" db="EMBL/GenBank/DDBJ databases">
        <title>Human Oral Microbial Genomes.</title>
        <authorList>
            <person name="Johnston C.D."/>
            <person name="Chen T."/>
            <person name="Dewhirst F.E."/>
        </authorList>
    </citation>
    <scope>NUCLEOTIDE SEQUENCE [LARGE SCALE GENOMIC DNA]</scope>
    <source>
        <strain evidence="3 4">DSMZ 100122</strain>
    </source>
</reference>
<dbReference type="EMBL" id="CP072384">
    <property type="protein sequence ID" value="QUC08486.1"/>
    <property type="molecule type" value="Genomic_DNA"/>
</dbReference>
<evidence type="ECO:0000313" key="3">
    <source>
        <dbReference type="EMBL" id="QUC08486.1"/>
    </source>
</evidence>
<protein>
    <submittedName>
        <fullName evidence="3">AbrB/MazE/SpoVT family DNA-binding domain-containing protein</fullName>
    </submittedName>
</protein>
<name>A0ABX7Y6P0_9ACTN</name>
<keyword evidence="4" id="KW-1185">Reference proteome</keyword>
<dbReference type="Proteomes" id="UP000678513">
    <property type="component" value="Chromosome"/>
</dbReference>
<evidence type="ECO:0000313" key="4">
    <source>
        <dbReference type="Proteomes" id="UP000678513"/>
    </source>
</evidence>
<dbReference type="Pfam" id="PF04014">
    <property type="entry name" value="MazE_antitoxin"/>
    <property type="match status" value="1"/>
</dbReference>
<proteinExistence type="predicted"/>
<sequence length="82" mass="9108">MSQVTTVFKNGGSQAVRIPAAYRFDTDRVYIRRDDNGDVVLSTRPGAWDAFIEAVTGLDVPDDFLAPETRQAEERNLFDGEG</sequence>
<feature type="domain" description="SpoVT-AbrB" evidence="2">
    <location>
        <begin position="5"/>
        <end position="46"/>
    </location>
</feature>
<accession>A0ABX7Y6P0</accession>
<dbReference type="PROSITE" id="PS51740">
    <property type="entry name" value="SPOVT_ABRB"/>
    <property type="match status" value="1"/>
</dbReference>
<organism evidence="3 4">
    <name type="scientific">Arachnia rubra</name>
    <dbReference type="NCBI Taxonomy" id="1547448"/>
    <lineage>
        <taxon>Bacteria</taxon>
        <taxon>Bacillati</taxon>
        <taxon>Actinomycetota</taxon>
        <taxon>Actinomycetes</taxon>
        <taxon>Propionibacteriales</taxon>
        <taxon>Propionibacteriaceae</taxon>
        <taxon>Arachnia</taxon>
    </lineage>
</organism>
<evidence type="ECO:0000259" key="2">
    <source>
        <dbReference type="PROSITE" id="PS51740"/>
    </source>
</evidence>
<dbReference type="GO" id="GO:0003677">
    <property type="term" value="F:DNA binding"/>
    <property type="evidence" value="ECO:0007669"/>
    <property type="project" value="UniProtKB-KW"/>
</dbReference>
<dbReference type="InterPro" id="IPR007159">
    <property type="entry name" value="SpoVT-AbrB_dom"/>
</dbReference>
<keyword evidence="1 3" id="KW-0238">DNA-binding</keyword>
<dbReference type="Gene3D" id="2.10.260.10">
    <property type="match status" value="1"/>
</dbReference>
<dbReference type="RefSeq" id="WP_212324452.1">
    <property type="nucleotide sequence ID" value="NZ_AP024463.1"/>
</dbReference>
<evidence type="ECO:0000256" key="1">
    <source>
        <dbReference type="PROSITE-ProRule" id="PRU01076"/>
    </source>
</evidence>
<dbReference type="InterPro" id="IPR037914">
    <property type="entry name" value="SpoVT-AbrB_sf"/>
</dbReference>